<dbReference type="InterPro" id="IPR030678">
    <property type="entry name" value="Peptide/Ni-bd"/>
</dbReference>
<sequence>MLSFSKILGRKTQGRKTLGRKTLGRKTLSRLLALGAMCLPLAAPAGAQTLTMATQSTFGIDPHFFFNGPNMAAARHIYDTVISRDENSRQVPGAVESWRAVEPTIWELKLRPGVTFHDGSPFTAEDIAFSIARIPNVPGNIGPYTINLRTIARVEIVDPLTVRLHTSEPNPLIPGQMTNVFIVSARAAANASTEDFNRGRAAIGTGPYRVVGNGVSPTGMRLQRNDSYYGTKPAWSEVEVRVIANDAARLAGLLAGDYDLIEDVPLTDLSRLRREGRVNIASRPTDRIMYLSLNVATDPLPLVVDGHGQPLPVNPMSDVRVRRALSMAIDRNALVERVMEGQAVASGQLTPEGFGGYDPAVPVPPADVAGARRLLAEAGFPDGFGLTISCSNDRYVNDARICQAVGQMLARAGLKMNVDVTPSTVFFPRIRPARVLLPMHFVGRSFSSGDATYVLSTSFHTRDVPRNLGGANRSGFSDPAVDAVVREVMVRMDDGREAAVRQAMHQVQDLHVQIPLYVQMSAIGTRRGITYTPRMDEQVVAVHARPAQ</sequence>
<feature type="signal peptide" evidence="5">
    <location>
        <begin position="1"/>
        <end position="47"/>
    </location>
</feature>
<dbReference type="PANTHER" id="PTHR30290">
    <property type="entry name" value="PERIPLASMIC BINDING COMPONENT OF ABC TRANSPORTER"/>
    <property type="match status" value="1"/>
</dbReference>
<evidence type="ECO:0000256" key="3">
    <source>
        <dbReference type="ARBA" id="ARBA00022448"/>
    </source>
</evidence>
<comment type="similarity">
    <text evidence="2">Belongs to the bacterial solute-binding protein 5 family.</text>
</comment>
<dbReference type="CDD" id="cd08498">
    <property type="entry name" value="PBP2_NikA_DppA_OppA_like_2"/>
    <property type="match status" value="1"/>
</dbReference>
<organism evidence="7 8">
    <name type="scientific">Falsiroseomonas oleicola</name>
    <dbReference type="NCBI Taxonomy" id="2801474"/>
    <lineage>
        <taxon>Bacteria</taxon>
        <taxon>Pseudomonadati</taxon>
        <taxon>Pseudomonadota</taxon>
        <taxon>Alphaproteobacteria</taxon>
        <taxon>Acetobacterales</taxon>
        <taxon>Roseomonadaceae</taxon>
        <taxon>Falsiroseomonas</taxon>
    </lineage>
</organism>
<dbReference type="PIRSF" id="PIRSF002741">
    <property type="entry name" value="MppA"/>
    <property type="match status" value="1"/>
</dbReference>
<name>A0ABS6HCZ2_9PROT</name>
<dbReference type="Proteomes" id="UP000689967">
    <property type="component" value="Unassembled WGS sequence"/>
</dbReference>
<protein>
    <submittedName>
        <fullName evidence="7">ABC transporter substrate-binding protein</fullName>
    </submittedName>
</protein>
<evidence type="ECO:0000256" key="2">
    <source>
        <dbReference type="ARBA" id="ARBA00005695"/>
    </source>
</evidence>
<keyword evidence="4 5" id="KW-0732">Signal</keyword>
<dbReference type="RefSeq" id="WP_216878639.1">
    <property type="nucleotide sequence ID" value="NZ_JAERQM010000008.1"/>
</dbReference>
<dbReference type="EMBL" id="JAERQM010000008">
    <property type="protein sequence ID" value="MBU8546620.1"/>
    <property type="molecule type" value="Genomic_DNA"/>
</dbReference>
<accession>A0ABS6HCZ2</accession>
<keyword evidence="8" id="KW-1185">Reference proteome</keyword>
<evidence type="ECO:0000256" key="1">
    <source>
        <dbReference type="ARBA" id="ARBA00004418"/>
    </source>
</evidence>
<feature type="chain" id="PRO_5045364483" evidence="5">
    <location>
        <begin position="48"/>
        <end position="548"/>
    </location>
</feature>
<comment type="subcellular location">
    <subcellularLocation>
        <location evidence="1">Periplasm</location>
    </subcellularLocation>
</comment>
<dbReference type="InterPro" id="IPR039424">
    <property type="entry name" value="SBP_5"/>
</dbReference>
<dbReference type="PANTHER" id="PTHR30290:SF9">
    <property type="entry name" value="OLIGOPEPTIDE-BINDING PROTEIN APPA"/>
    <property type="match status" value="1"/>
</dbReference>
<dbReference type="Pfam" id="PF00496">
    <property type="entry name" value="SBP_bac_5"/>
    <property type="match status" value="1"/>
</dbReference>
<gene>
    <name evidence="7" type="ORF">JJQ90_23070</name>
</gene>
<evidence type="ECO:0000313" key="7">
    <source>
        <dbReference type="EMBL" id="MBU8546620.1"/>
    </source>
</evidence>
<evidence type="ECO:0000256" key="4">
    <source>
        <dbReference type="ARBA" id="ARBA00022729"/>
    </source>
</evidence>
<keyword evidence="3" id="KW-0813">Transport</keyword>
<feature type="domain" description="Solute-binding protein family 5" evidence="6">
    <location>
        <begin position="91"/>
        <end position="462"/>
    </location>
</feature>
<comment type="caution">
    <text evidence="7">The sequence shown here is derived from an EMBL/GenBank/DDBJ whole genome shotgun (WGS) entry which is preliminary data.</text>
</comment>
<reference evidence="7 8" key="1">
    <citation type="submission" date="2021-01" db="EMBL/GenBank/DDBJ databases">
        <title>Roseomonas sp. nov, a bacterium isolated from an oil production mixture in Yumen Oilfield.</title>
        <authorList>
            <person name="Wu D."/>
        </authorList>
    </citation>
    <scope>NUCLEOTIDE SEQUENCE [LARGE SCALE GENOMIC DNA]</scope>
    <source>
        <strain evidence="7 8">ROY-5-3</strain>
    </source>
</reference>
<evidence type="ECO:0000259" key="6">
    <source>
        <dbReference type="Pfam" id="PF00496"/>
    </source>
</evidence>
<evidence type="ECO:0000256" key="5">
    <source>
        <dbReference type="SAM" id="SignalP"/>
    </source>
</evidence>
<proteinExistence type="inferred from homology"/>
<evidence type="ECO:0000313" key="8">
    <source>
        <dbReference type="Proteomes" id="UP000689967"/>
    </source>
</evidence>
<dbReference type="InterPro" id="IPR000914">
    <property type="entry name" value="SBP_5_dom"/>
</dbReference>